<keyword evidence="1" id="KW-0812">Transmembrane</keyword>
<dbReference type="EMBL" id="SDGV01000008">
    <property type="protein sequence ID" value="THB61747.1"/>
    <property type="molecule type" value="Genomic_DNA"/>
</dbReference>
<dbReference type="Proteomes" id="UP000310506">
    <property type="component" value="Unassembled WGS sequence"/>
</dbReference>
<gene>
    <name evidence="2" type="ORF">ESZ54_03635</name>
</gene>
<dbReference type="OrthoDB" id="2200263at2"/>
<keyword evidence="3" id="KW-1185">Reference proteome</keyword>
<evidence type="ECO:0000313" key="3">
    <source>
        <dbReference type="Proteomes" id="UP000310506"/>
    </source>
</evidence>
<name>A0A4S3B5Y2_9ENTE</name>
<dbReference type="RefSeq" id="WP_136136325.1">
    <property type="nucleotide sequence ID" value="NZ_SDGV01000008.1"/>
</dbReference>
<sequence>MSSGKIKRLLLQIVLAIYAVEVVWFLFSSVVKPLIAGSPIDIGTVELAIVLVIGLIAIITFILLKRSKKIGVIVVGLIVGSALIFSILAPLLDAYLPLIWKIFK</sequence>
<evidence type="ECO:0000313" key="2">
    <source>
        <dbReference type="EMBL" id="THB61747.1"/>
    </source>
</evidence>
<proteinExistence type="predicted"/>
<feature type="transmembrane region" description="Helical" evidence="1">
    <location>
        <begin position="9"/>
        <end position="27"/>
    </location>
</feature>
<evidence type="ECO:0000256" key="1">
    <source>
        <dbReference type="SAM" id="Phobius"/>
    </source>
</evidence>
<accession>A0A4S3B5Y2</accession>
<reference evidence="2 3" key="1">
    <citation type="submission" date="2019-01" db="EMBL/GenBank/DDBJ databases">
        <title>Vagococcus silagei sp. nov. isolated from brewer's grain.</title>
        <authorList>
            <person name="Guu J.-R."/>
        </authorList>
    </citation>
    <scope>NUCLEOTIDE SEQUENCE [LARGE SCALE GENOMIC DNA]</scope>
    <source>
        <strain evidence="2 3">2B-2</strain>
    </source>
</reference>
<feature type="transmembrane region" description="Helical" evidence="1">
    <location>
        <begin position="47"/>
        <end position="64"/>
    </location>
</feature>
<organism evidence="2 3">
    <name type="scientific">Vagococcus silagei</name>
    <dbReference type="NCBI Taxonomy" id="2508885"/>
    <lineage>
        <taxon>Bacteria</taxon>
        <taxon>Bacillati</taxon>
        <taxon>Bacillota</taxon>
        <taxon>Bacilli</taxon>
        <taxon>Lactobacillales</taxon>
        <taxon>Enterococcaceae</taxon>
        <taxon>Vagococcus</taxon>
    </lineage>
</organism>
<dbReference type="AlphaFoldDB" id="A0A4S3B5Y2"/>
<keyword evidence="1" id="KW-1133">Transmembrane helix</keyword>
<feature type="transmembrane region" description="Helical" evidence="1">
    <location>
        <begin position="71"/>
        <end position="92"/>
    </location>
</feature>
<comment type="caution">
    <text evidence="2">The sequence shown here is derived from an EMBL/GenBank/DDBJ whole genome shotgun (WGS) entry which is preliminary data.</text>
</comment>
<protein>
    <submittedName>
        <fullName evidence="2">Uncharacterized protein</fullName>
    </submittedName>
</protein>
<keyword evidence="1" id="KW-0472">Membrane</keyword>